<dbReference type="PANTHER" id="PTHR35895:SF2">
    <property type="match status" value="1"/>
</dbReference>
<dbReference type="InterPro" id="IPR046368">
    <property type="entry name" value="Tag1"/>
</dbReference>
<dbReference type="EMBL" id="JAFIMR010000003">
    <property type="protein sequence ID" value="KAI1880319.1"/>
    <property type="molecule type" value="Genomic_DNA"/>
</dbReference>
<accession>A0A9Q0AR52</accession>
<keyword evidence="3" id="KW-1185">Reference proteome</keyword>
<dbReference type="PANTHER" id="PTHR35895">
    <property type="entry name" value="CHROMOSOME 16, WHOLE GENOME SHOTGUN SEQUENCE"/>
    <property type="match status" value="1"/>
</dbReference>
<dbReference type="InterPro" id="IPR022185">
    <property type="entry name" value="DUF3712"/>
</dbReference>
<comment type="caution">
    <text evidence="2">The sequence shown here is derived from an EMBL/GenBank/DDBJ whole genome shotgun (WGS) entry which is preliminary data.</text>
</comment>
<proteinExistence type="predicted"/>
<keyword evidence="1" id="KW-1133">Transmembrane helix</keyword>
<sequence>MPEKYEKFTFPDGSKKDVGFGHLETVKSAESKPSKKEKLKRHFKRFWLCYLIAGIVFLAIFLPLLFLKIVPALAQAIVNRTDLPIYYASLKAISDSQVLVGLQTALDVPAGLTVSLDGFELFLYNADTNSFSPYTSVVLPRQSVSGHTVLSIDNQIVNIGNRSEINKWLERTLYNKTTDISVRADTMAHLGALKAPIHLDKTVTINGLNKLDGVKLDEIRIVLPPEADGTNLIGNFTLPNWSPLTMGLGNVTFNAWAGDIIIGNATILNVELPPGNSTRSFKGQIFLDTLIKNLGKVISSQASAITSGNILVGISGNKTIVNGQHITYLENVLNNIRIDTEVPILQALGDVLASISGEDPTLDLGGILGVIGQLLGSDGPLSGLLDGLNLTKALNTVQERKLSNVEAAGLIKDSIVFPK</sequence>
<dbReference type="Pfam" id="PF12505">
    <property type="entry name" value="DUF3712"/>
    <property type="match status" value="1"/>
</dbReference>
<protein>
    <submittedName>
        <fullName evidence="2">Uncharacterized protein</fullName>
    </submittedName>
</protein>
<gene>
    <name evidence="2" type="ORF">JX265_001940</name>
</gene>
<dbReference type="GO" id="GO:0000329">
    <property type="term" value="C:fungal-type vacuole membrane"/>
    <property type="evidence" value="ECO:0007669"/>
    <property type="project" value="InterPro"/>
</dbReference>
<organism evidence="2 3">
    <name type="scientific">Neoarthrinium moseri</name>
    <dbReference type="NCBI Taxonomy" id="1658444"/>
    <lineage>
        <taxon>Eukaryota</taxon>
        <taxon>Fungi</taxon>
        <taxon>Dikarya</taxon>
        <taxon>Ascomycota</taxon>
        <taxon>Pezizomycotina</taxon>
        <taxon>Sordariomycetes</taxon>
        <taxon>Xylariomycetidae</taxon>
        <taxon>Amphisphaeriales</taxon>
        <taxon>Apiosporaceae</taxon>
        <taxon>Neoarthrinium</taxon>
    </lineage>
</organism>
<evidence type="ECO:0000256" key="1">
    <source>
        <dbReference type="SAM" id="Phobius"/>
    </source>
</evidence>
<name>A0A9Q0AR52_9PEZI</name>
<keyword evidence="1" id="KW-0812">Transmembrane</keyword>
<feature type="transmembrane region" description="Helical" evidence="1">
    <location>
        <begin position="46"/>
        <end position="67"/>
    </location>
</feature>
<dbReference type="Proteomes" id="UP000829685">
    <property type="component" value="Unassembled WGS sequence"/>
</dbReference>
<dbReference type="AlphaFoldDB" id="A0A9Q0AR52"/>
<evidence type="ECO:0000313" key="2">
    <source>
        <dbReference type="EMBL" id="KAI1880319.1"/>
    </source>
</evidence>
<evidence type="ECO:0000313" key="3">
    <source>
        <dbReference type="Proteomes" id="UP000829685"/>
    </source>
</evidence>
<reference evidence="2" key="1">
    <citation type="submission" date="2021-03" db="EMBL/GenBank/DDBJ databases">
        <title>Revisited historic fungal species revealed as producer of novel bioactive compounds through whole genome sequencing and comparative genomics.</title>
        <authorList>
            <person name="Vignolle G.A."/>
            <person name="Hochenegger N."/>
            <person name="Mach R.L."/>
            <person name="Mach-Aigner A.R."/>
            <person name="Javad Rahimi M."/>
            <person name="Salim K.A."/>
            <person name="Chan C.M."/>
            <person name="Lim L.B.L."/>
            <person name="Cai F."/>
            <person name="Druzhinina I.S."/>
            <person name="U'Ren J.M."/>
            <person name="Derntl C."/>
        </authorList>
    </citation>
    <scope>NUCLEOTIDE SEQUENCE</scope>
    <source>
        <strain evidence="2">TUCIM 5799</strain>
    </source>
</reference>
<keyword evidence="1" id="KW-0472">Membrane</keyword>